<dbReference type="AlphaFoldDB" id="A0A224Y5Q9"/>
<organism evidence="2">
    <name type="scientific">Panstrongylus lignarius</name>
    <dbReference type="NCBI Taxonomy" id="156445"/>
    <lineage>
        <taxon>Eukaryota</taxon>
        <taxon>Metazoa</taxon>
        <taxon>Ecdysozoa</taxon>
        <taxon>Arthropoda</taxon>
        <taxon>Hexapoda</taxon>
        <taxon>Insecta</taxon>
        <taxon>Pterygota</taxon>
        <taxon>Neoptera</taxon>
        <taxon>Paraneoptera</taxon>
        <taxon>Hemiptera</taxon>
        <taxon>Heteroptera</taxon>
        <taxon>Panheteroptera</taxon>
        <taxon>Cimicomorpha</taxon>
        <taxon>Reduviidae</taxon>
        <taxon>Triatominae</taxon>
        <taxon>Panstrongylus</taxon>
    </lineage>
</organism>
<protein>
    <submittedName>
        <fullName evidence="2">Uncharacterized protein</fullName>
    </submittedName>
</protein>
<keyword evidence="1" id="KW-0472">Membrane</keyword>
<evidence type="ECO:0000313" key="2">
    <source>
        <dbReference type="EMBL" id="JAW16053.1"/>
    </source>
</evidence>
<feature type="transmembrane region" description="Helical" evidence="1">
    <location>
        <begin position="12"/>
        <end position="33"/>
    </location>
</feature>
<keyword evidence="1" id="KW-1133">Transmembrane helix</keyword>
<dbReference type="EMBL" id="GFTR01000373">
    <property type="protein sequence ID" value="JAW16053.1"/>
    <property type="molecule type" value="Transcribed_RNA"/>
</dbReference>
<sequence>MVKLGFYRCSFVFSFKTYIAFVYVFLYFLFHVGPVIGSSYFIICFVNASMVGFPYVVVFYDVLCFLFVQNV</sequence>
<evidence type="ECO:0000256" key="1">
    <source>
        <dbReference type="SAM" id="Phobius"/>
    </source>
</evidence>
<feature type="transmembrane region" description="Helical" evidence="1">
    <location>
        <begin position="39"/>
        <end position="68"/>
    </location>
</feature>
<proteinExistence type="predicted"/>
<keyword evidence="1" id="KW-0812">Transmembrane</keyword>
<name>A0A224Y5Q9_9HEMI</name>
<accession>A0A224Y5Q9</accession>
<reference evidence="2" key="1">
    <citation type="journal article" date="2018" name="PLoS Negl. Trop. Dis.">
        <title>An insight into the salivary gland and fat body transcriptome of Panstrongylus lignarius (Hemiptera: Heteroptera), the main vector of Chagas disease in Peru.</title>
        <authorList>
            <person name="Nevoa J.C."/>
            <person name="Mendes M.T."/>
            <person name="da Silva M.V."/>
            <person name="Soares S.C."/>
            <person name="Oliveira C.J.F."/>
            <person name="Ribeiro J.M.C."/>
        </authorList>
    </citation>
    <scope>NUCLEOTIDE SEQUENCE</scope>
</reference>